<evidence type="ECO:0000313" key="2">
    <source>
        <dbReference type="EMBL" id="TKW16448.1"/>
    </source>
</evidence>
<accession>A0A4U6UJV7</accession>
<organism evidence="2 3">
    <name type="scientific">Setaria viridis</name>
    <name type="common">Green bristlegrass</name>
    <name type="synonym">Setaria italica subsp. viridis</name>
    <dbReference type="NCBI Taxonomy" id="4556"/>
    <lineage>
        <taxon>Eukaryota</taxon>
        <taxon>Viridiplantae</taxon>
        <taxon>Streptophyta</taxon>
        <taxon>Embryophyta</taxon>
        <taxon>Tracheophyta</taxon>
        <taxon>Spermatophyta</taxon>
        <taxon>Magnoliopsida</taxon>
        <taxon>Liliopsida</taxon>
        <taxon>Poales</taxon>
        <taxon>Poaceae</taxon>
        <taxon>PACMAD clade</taxon>
        <taxon>Panicoideae</taxon>
        <taxon>Panicodae</taxon>
        <taxon>Paniceae</taxon>
        <taxon>Cenchrinae</taxon>
        <taxon>Setaria</taxon>
    </lineage>
</organism>
<name>A0A4U6UJV7_SETVI</name>
<gene>
    <name evidence="2" type="ORF">SEVIR_5G300350v2</name>
</gene>
<dbReference type="EMBL" id="CM016556">
    <property type="protein sequence ID" value="TKW16449.1"/>
    <property type="molecule type" value="Genomic_DNA"/>
</dbReference>
<evidence type="ECO:0000313" key="3">
    <source>
        <dbReference type="Proteomes" id="UP000298652"/>
    </source>
</evidence>
<feature type="region of interest" description="Disordered" evidence="1">
    <location>
        <begin position="153"/>
        <end position="219"/>
    </location>
</feature>
<proteinExistence type="predicted"/>
<dbReference type="Gramene" id="TKW16448">
    <property type="protein sequence ID" value="TKW16448"/>
    <property type="gene ID" value="SEVIR_5G300350v2"/>
</dbReference>
<dbReference type="EMBL" id="CM016556">
    <property type="protein sequence ID" value="TKW16448.1"/>
    <property type="molecule type" value="Genomic_DNA"/>
</dbReference>
<evidence type="ECO:0000256" key="1">
    <source>
        <dbReference type="SAM" id="MobiDB-lite"/>
    </source>
</evidence>
<keyword evidence="3" id="KW-1185">Reference proteome</keyword>
<reference evidence="2 3" key="1">
    <citation type="submission" date="2019-03" db="EMBL/GenBank/DDBJ databases">
        <title>WGS assembly of Setaria viridis.</title>
        <authorList>
            <person name="Huang P."/>
            <person name="Jenkins J."/>
            <person name="Grimwood J."/>
            <person name="Barry K."/>
            <person name="Healey A."/>
            <person name="Mamidi S."/>
            <person name="Sreedasyam A."/>
            <person name="Shu S."/>
            <person name="Feldman M."/>
            <person name="Wu J."/>
            <person name="Yu Y."/>
            <person name="Chen C."/>
            <person name="Johnson J."/>
            <person name="Rokhsar D."/>
            <person name="Baxter I."/>
            <person name="Schmutz J."/>
            <person name="Brutnell T."/>
            <person name="Kellogg E."/>
        </authorList>
    </citation>
    <scope>NUCLEOTIDE SEQUENCE [LARGE SCALE GENOMIC DNA]</scope>
    <source>
        <strain evidence="3">cv. A10</strain>
    </source>
</reference>
<feature type="compositionally biased region" description="Basic residues" evidence="1">
    <location>
        <begin position="159"/>
        <end position="178"/>
    </location>
</feature>
<protein>
    <submittedName>
        <fullName evidence="2">Uncharacterized protein</fullName>
    </submittedName>
</protein>
<dbReference type="Gramene" id="TKW16449">
    <property type="protein sequence ID" value="TKW16449"/>
    <property type="gene ID" value="SEVIR_5G300350v2"/>
</dbReference>
<dbReference type="AlphaFoldDB" id="A0A4U6UJV7"/>
<dbReference type="Proteomes" id="UP000298652">
    <property type="component" value="Chromosome 5"/>
</dbReference>
<sequence length="219" mass="24256">MASIEEKIDLLIQEVKKLQLEQVKLITKVDAINTWSIPAEKTASDLRNSIKTLTSRMAAFEAATSAPPPQAPSREEEERAIGHHYEKSYQGADLGSSKPDPTLIKEAAPLFSCRARRRRPFSSLQPSWFVTARSIKIMMVLQKLFIICSRACGGGSPARRSRRCTRTRAARPRRRRHPGTPARGPSSRRRPPPRPPWPPAAPSSARGTATGCSARGRAR</sequence>